<dbReference type="RefSeq" id="WP_138599860.1">
    <property type="nucleotide sequence ID" value="NZ_JAQPZS010000041.1"/>
</dbReference>
<sequence>MDYEISPNVQLSLFNIAYAEKEKVVLRICQKADTVAAYGAVDWGQLPSSLLELFVDLTYRGDYSGATRKFLQKPLAQGDIKALKLIFSDRSKWSSVPYQRFAMRSKFASTLSVKQSTMQVSP</sequence>
<evidence type="ECO:0000313" key="4">
    <source>
        <dbReference type="Proteomes" id="UP001377972"/>
    </source>
</evidence>
<proteinExistence type="predicted"/>
<name>A0ABU8T006_9GAMM</name>
<keyword evidence="1" id="KW-0929">Antimicrobial</keyword>
<accession>A0ABU8T006</accession>
<dbReference type="InterPro" id="IPR023347">
    <property type="entry name" value="Lysozyme_dom_sf"/>
</dbReference>
<dbReference type="Gene3D" id="1.10.530.40">
    <property type="match status" value="1"/>
</dbReference>
<organism evidence="3 4">
    <name type="scientific">Pseudoalteromonas lipolytica</name>
    <dbReference type="NCBI Taxonomy" id="570156"/>
    <lineage>
        <taxon>Bacteria</taxon>
        <taxon>Pseudomonadati</taxon>
        <taxon>Pseudomonadota</taxon>
        <taxon>Gammaproteobacteria</taxon>
        <taxon>Alteromonadales</taxon>
        <taxon>Pseudoalteromonadaceae</taxon>
        <taxon>Pseudoalteromonas</taxon>
    </lineage>
</organism>
<reference evidence="3 4" key="1">
    <citation type="submission" date="2023-01" db="EMBL/GenBank/DDBJ databases">
        <title>Trichodesmium-associated heterotrophic epibiont bacteria.</title>
        <authorList>
            <person name="Cleveland C.S."/>
            <person name="Webb E.A."/>
        </authorList>
    </citation>
    <scope>NUCLEOTIDE SEQUENCE [LARGE SCALE GENOMIC DNA]</scope>
    <source>
        <strain evidence="3 4">USCH2</strain>
    </source>
</reference>
<keyword evidence="4" id="KW-1185">Reference proteome</keyword>
<keyword evidence="2" id="KW-0081">Bacteriolytic enzyme</keyword>
<gene>
    <name evidence="3" type="ORF">PQI24_21525</name>
</gene>
<protein>
    <submittedName>
        <fullName evidence="3">Uncharacterized protein</fullName>
    </submittedName>
</protein>
<evidence type="ECO:0000313" key="3">
    <source>
        <dbReference type="EMBL" id="MEJ6498609.1"/>
    </source>
</evidence>
<comment type="caution">
    <text evidence="3">The sequence shown here is derived from an EMBL/GenBank/DDBJ whole genome shotgun (WGS) entry which is preliminary data.</text>
</comment>
<dbReference type="Proteomes" id="UP001377972">
    <property type="component" value="Unassembled WGS sequence"/>
</dbReference>
<evidence type="ECO:0000256" key="1">
    <source>
        <dbReference type="ARBA" id="ARBA00022529"/>
    </source>
</evidence>
<evidence type="ECO:0000256" key="2">
    <source>
        <dbReference type="ARBA" id="ARBA00022638"/>
    </source>
</evidence>
<dbReference type="EMBL" id="JAQPZS010000041">
    <property type="protein sequence ID" value="MEJ6498609.1"/>
    <property type="molecule type" value="Genomic_DNA"/>
</dbReference>